<organism evidence="1 2">
    <name type="scientific">Penicillium cosmopolitanum</name>
    <dbReference type="NCBI Taxonomy" id="1131564"/>
    <lineage>
        <taxon>Eukaryota</taxon>
        <taxon>Fungi</taxon>
        <taxon>Dikarya</taxon>
        <taxon>Ascomycota</taxon>
        <taxon>Pezizomycotina</taxon>
        <taxon>Eurotiomycetes</taxon>
        <taxon>Eurotiomycetidae</taxon>
        <taxon>Eurotiales</taxon>
        <taxon>Aspergillaceae</taxon>
        <taxon>Penicillium</taxon>
    </lineage>
</organism>
<dbReference type="Gene3D" id="3.40.190.10">
    <property type="entry name" value="Periplasmic binding protein-like II"/>
    <property type="match status" value="2"/>
</dbReference>
<sequence>MSNQRVTRPRIDRSVTLHCVGDWGQANFHRILSWLSQEFCDRAGPKSRTAIWSLRDGGLDSVLQVFNGEADLGISTPATLLKASLLGEEIFQKTGPMPSLRALAVLPQRDRLMFAAASGLNISSFADIRDRKLPLRIAVSEDDGTNFIGYISARVLEAHGLDEETMHSWGGSWVKACRPEQVIDLFQTGQADAVIQEAIMTPWWRDLIESRALLPVEMEDAALAKLLGRDGFQRSSVKADFWSNLTHDIQCVDFSDFVVIVRDDMPHDIAHLLTWCLVETRDVLEAQYRHIPPDQSPLSYPLQPAKMAQSTIPLHPAAEQFYRREGYLQDSDTPF</sequence>
<dbReference type="OrthoDB" id="3583708at2759"/>
<dbReference type="AlphaFoldDB" id="A0A9W9SG64"/>
<dbReference type="Pfam" id="PF16868">
    <property type="entry name" value="NMT1_3"/>
    <property type="match status" value="1"/>
</dbReference>
<reference evidence="1" key="2">
    <citation type="journal article" date="2023" name="IMA Fungus">
        <title>Comparative genomic study of the Penicillium genus elucidates a diverse pangenome and 15 lateral gene transfer events.</title>
        <authorList>
            <person name="Petersen C."/>
            <person name="Sorensen T."/>
            <person name="Nielsen M.R."/>
            <person name="Sondergaard T.E."/>
            <person name="Sorensen J.L."/>
            <person name="Fitzpatrick D.A."/>
            <person name="Frisvad J.C."/>
            <person name="Nielsen K.L."/>
        </authorList>
    </citation>
    <scope>NUCLEOTIDE SEQUENCE</scope>
    <source>
        <strain evidence="1">IBT 29677</strain>
    </source>
</reference>
<accession>A0A9W9SG64</accession>
<dbReference type="InterPro" id="IPR011852">
    <property type="entry name" value="TRAP_TAXI"/>
</dbReference>
<evidence type="ECO:0000313" key="2">
    <source>
        <dbReference type="Proteomes" id="UP001147747"/>
    </source>
</evidence>
<dbReference type="EMBL" id="JAPZBU010000012">
    <property type="protein sequence ID" value="KAJ5376639.1"/>
    <property type="molecule type" value="Genomic_DNA"/>
</dbReference>
<comment type="caution">
    <text evidence="1">The sequence shown here is derived from an EMBL/GenBank/DDBJ whole genome shotgun (WGS) entry which is preliminary data.</text>
</comment>
<gene>
    <name evidence="1" type="ORF">N7509_013525</name>
</gene>
<name>A0A9W9SG64_9EURO</name>
<dbReference type="Proteomes" id="UP001147747">
    <property type="component" value="Unassembled WGS sequence"/>
</dbReference>
<proteinExistence type="predicted"/>
<evidence type="ECO:0000313" key="1">
    <source>
        <dbReference type="EMBL" id="KAJ5376639.1"/>
    </source>
</evidence>
<protein>
    <submittedName>
        <fullName evidence="1">Uncharacterized protein</fullName>
    </submittedName>
</protein>
<keyword evidence="2" id="KW-1185">Reference proteome</keyword>
<dbReference type="RefSeq" id="XP_056481669.1">
    <property type="nucleotide sequence ID" value="XM_056638162.1"/>
</dbReference>
<dbReference type="SUPFAM" id="SSF53850">
    <property type="entry name" value="Periplasmic binding protein-like II"/>
    <property type="match status" value="1"/>
</dbReference>
<reference evidence="1" key="1">
    <citation type="submission" date="2022-12" db="EMBL/GenBank/DDBJ databases">
        <authorList>
            <person name="Petersen C."/>
        </authorList>
    </citation>
    <scope>NUCLEOTIDE SEQUENCE</scope>
    <source>
        <strain evidence="1">IBT 29677</strain>
    </source>
</reference>
<dbReference type="GeneID" id="81377142"/>